<reference evidence="2" key="2">
    <citation type="journal article" date="2015" name="Fish Shellfish Immunol.">
        <title>Early steps in the European eel (Anguilla anguilla)-Vibrio vulnificus interaction in the gills: Role of the RtxA13 toxin.</title>
        <authorList>
            <person name="Callol A."/>
            <person name="Pajuelo D."/>
            <person name="Ebbesson L."/>
            <person name="Teles M."/>
            <person name="MacKenzie S."/>
            <person name="Amaro C."/>
        </authorList>
    </citation>
    <scope>NUCLEOTIDE SEQUENCE</scope>
</reference>
<organism evidence="2">
    <name type="scientific">Anguilla anguilla</name>
    <name type="common">European freshwater eel</name>
    <name type="synonym">Muraena anguilla</name>
    <dbReference type="NCBI Taxonomy" id="7936"/>
    <lineage>
        <taxon>Eukaryota</taxon>
        <taxon>Metazoa</taxon>
        <taxon>Chordata</taxon>
        <taxon>Craniata</taxon>
        <taxon>Vertebrata</taxon>
        <taxon>Euteleostomi</taxon>
        <taxon>Actinopterygii</taxon>
        <taxon>Neopterygii</taxon>
        <taxon>Teleostei</taxon>
        <taxon>Anguilliformes</taxon>
        <taxon>Anguillidae</taxon>
        <taxon>Anguilla</taxon>
    </lineage>
</organism>
<keyword evidence="1" id="KW-0472">Membrane</keyword>
<dbReference type="AlphaFoldDB" id="A0A0E9VK92"/>
<evidence type="ECO:0000313" key="2">
    <source>
        <dbReference type="EMBL" id="JAH77810.1"/>
    </source>
</evidence>
<dbReference type="EMBL" id="GBXM01030767">
    <property type="protein sequence ID" value="JAH77810.1"/>
    <property type="molecule type" value="Transcribed_RNA"/>
</dbReference>
<name>A0A0E9VK92_ANGAN</name>
<reference evidence="2" key="1">
    <citation type="submission" date="2014-11" db="EMBL/GenBank/DDBJ databases">
        <authorList>
            <person name="Amaro Gonzalez C."/>
        </authorList>
    </citation>
    <scope>NUCLEOTIDE SEQUENCE</scope>
</reference>
<feature type="transmembrane region" description="Helical" evidence="1">
    <location>
        <begin position="6"/>
        <end position="27"/>
    </location>
</feature>
<accession>A0A0E9VK92</accession>
<sequence length="28" mass="3558">MQTSVFVIWNILLRYLFLFLFLFFLLFI</sequence>
<keyword evidence="1" id="KW-0812">Transmembrane</keyword>
<keyword evidence="1" id="KW-1133">Transmembrane helix</keyword>
<proteinExistence type="predicted"/>
<protein>
    <submittedName>
        <fullName evidence="2">Uncharacterized protein</fullName>
    </submittedName>
</protein>
<evidence type="ECO:0000256" key="1">
    <source>
        <dbReference type="SAM" id="Phobius"/>
    </source>
</evidence>